<evidence type="ECO:0000259" key="1">
    <source>
        <dbReference type="Pfam" id="PF06568"/>
    </source>
</evidence>
<evidence type="ECO:0000313" key="2">
    <source>
        <dbReference type="EMBL" id="NHT75493.1"/>
    </source>
</evidence>
<dbReference type="InterPro" id="IPR009506">
    <property type="entry name" value="YjiS-like"/>
</dbReference>
<gene>
    <name evidence="2" type="ORF">G8E10_06995</name>
</gene>
<dbReference type="Pfam" id="PF06568">
    <property type="entry name" value="YjiS-like"/>
    <property type="match status" value="1"/>
</dbReference>
<proteinExistence type="predicted"/>
<accession>A0AA43ZCV9</accession>
<keyword evidence="3" id="KW-1185">Reference proteome</keyword>
<dbReference type="RefSeq" id="WP_082475727.1">
    <property type="nucleotide sequence ID" value="NZ_JAANCM010000003.1"/>
</dbReference>
<reference evidence="2" key="1">
    <citation type="submission" date="2020-03" db="EMBL/GenBank/DDBJ databases">
        <title>Ferranicluibacter endophyticum gen. nov., sp. nov., a new genus isolated from Rubus ulmifolius Schott. stem.</title>
        <authorList>
            <person name="Roca-Couso R."/>
            <person name="Flores-Felix J.D."/>
            <person name="Igual J.M."/>
            <person name="Rivas R."/>
        </authorList>
    </citation>
    <scope>NUCLEOTIDE SEQUENCE</scope>
    <source>
        <strain evidence="2">CRRU44</strain>
    </source>
</reference>
<dbReference type="Proteomes" id="UP001155840">
    <property type="component" value="Unassembled WGS sequence"/>
</dbReference>
<sequence length="47" mass="5456">MNVARSFNNWRKYRQTVTELGRMSTRELNDLGISRSEITSVARAAIR</sequence>
<comment type="caution">
    <text evidence="2">The sequence shown here is derived from an EMBL/GenBank/DDBJ whole genome shotgun (WGS) entry which is preliminary data.</text>
</comment>
<dbReference type="EMBL" id="JAANCM010000003">
    <property type="protein sequence ID" value="NHT75493.1"/>
    <property type="molecule type" value="Genomic_DNA"/>
</dbReference>
<evidence type="ECO:0000313" key="3">
    <source>
        <dbReference type="Proteomes" id="UP001155840"/>
    </source>
</evidence>
<dbReference type="AlphaFoldDB" id="A0AA43ZCV9"/>
<protein>
    <submittedName>
        <fullName evidence="2">DUF1127 domain-containing protein</fullName>
    </submittedName>
</protein>
<feature type="domain" description="YjiS-like" evidence="1">
    <location>
        <begin position="3"/>
        <end position="38"/>
    </location>
</feature>
<organism evidence="2 3">
    <name type="scientific">Ferranicluibacter rubi</name>
    <dbReference type="NCBI Taxonomy" id="2715133"/>
    <lineage>
        <taxon>Bacteria</taxon>
        <taxon>Pseudomonadati</taxon>
        <taxon>Pseudomonadota</taxon>
        <taxon>Alphaproteobacteria</taxon>
        <taxon>Hyphomicrobiales</taxon>
        <taxon>Rhizobiaceae</taxon>
        <taxon>Ferranicluibacter</taxon>
    </lineage>
</organism>
<name>A0AA43ZCV9_9HYPH</name>